<reference evidence="3" key="1">
    <citation type="journal article" date="2016" name="Nature">
        <title>Genome evolution in the allotetraploid frog Xenopus laevis.</title>
        <authorList>
            <person name="Session A.M."/>
            <person name="Uno Y."/>
            <person name="Kwon T."/>
            <person name="Chapman J.A."/>
            <person name="Toyoda A."/>
            <person name="Takahashi S."/>
            <person name="Fukui A."/>
            <person name="Hikosaka A."/>
            <person name="Suzuki A."/>
            <person name="Kondo M."/>
            <person name="van Heeringen S.J."/>
            <person name="Quigley I."/>
            <person name="Heinz S."/>
            <person name="Ogino H."/>
            <person name="Ochi H."/>
            <person name="Hellsten U."/>
            <person name="Lyons J.B."/>
            <person name="Simakov O."/>
            <person name="Putnam N."/>
            <person name="Stites J."/>
            <person name="Kuroki Y."/>
            <person name="Tanaka T."/>
            <person name="Michiue T."/>
            <person name="Watanabe M."/>
            <person name="Bogdanovic O."/>
            <person name="Lister R."/>
            <person name="Georgiou G."/>
            <person name="Paranjpe S.S."/>
            <person name="van Kruijsbergen I."/>
            <person name="Shu S."/>
            <person name="Carlson J."/>
            <person name="Kinoshita T."/>
            <person name="Ohta Y."/>
            <person name="Mawaribuchi S."/>
            <person name="Jenkins J."/>
            <person name="Grimwood J."/>
            <person name="Schmutz J."/>
            <person name="Mitros T."/>
            <person name="Mozaffari S.V."/>
            <person name="Suzuki Y."/>
            <person name="Haramoto Y."/>
            <person name="Yamamoto T.S."/>
            <person name="Takagi C."/>
            <person name="Heald R."/>
            <person name="Miller K."/>
            <person name="Haudenschild C."/>
            <person name="Kitzman J."/>
            <person name="Nakayama T."/>
            <person name="Izutsu Y."/>
            <person name="Robert J."/>
            <person name="Fortriede J."/>
            <person name="Burns K."/>
            <person name="Lotay V."/>
            <person name="Karimi K."/>
            <person name="Yasuoka Y."/>
            <person name="Dichmann D.S."/>
            <person name="Flajnik M.F."/>
            <person name="Houston D.W."/>
            <person name="Shendure J."/>
            <person name="DuPasquier L."/>
            <person name="Vize P.D."/>
            <person name="Zorn A.M."/>
            <person name="Ito M."/>
            <person name="Marcotte E.M."/>
            <person name="Wallingford J.B."/>
            <person name="Ito Y."/>
            <person name="Asashima M."/>
            <person name="Ueno N."/>
            <person name="Matsuda Y."/>
            <person name="Veenstra G.J."/>
            <person name="Fujiyama A."/>
            <person name="Harland R.M."/>
            <person name="Taira M."/>
            <person name="Rokhsar D.S."/>
        </authorList>
    </citation>
    <scope>NUCLEOTIDE SEQUENCE [LARGE SCALE GENOMIC DNA]</scope>
    <source>
        <strain evidence="3">J</strain>
    </source>
</reference>
<feature type="transmembrane region" description="Helical" evidence="1">
    <location>
        <begin position="25"/>
        <end position="47"/>
    </location>
</feature>
<accession>A0A974BY87</accession>
<proteinExistence type="predicted"/>
<dbReference type="EMBL" id="CM004482">
    <property type="protein sequence ID" value="OCT62901.1"/>
    <property type="molecule type" value="Genomic_DNA"/>
</dbReference>
<dbReference type="Proteomes" id="UP000694892">
    <property type="component" value="Chromosome 9_10L"/>
</dbReference>
<name>A0A974BY87_XENLA</name>
<dbReference type="AlphaFoldDB" id="A0A974BY87"/>
<organism evidence="2 3">
    <name type="scientific">Xenopus laevis</name>
    <name type="common">African clawed frog</name>
    <dbReference type="NCBI Taxonomy" id="8355"/>
    <lineage>
        <taxon>Eukaryota</taxon>
        <taxon>Metazoa</taxon>
        <taxon>Chordata</taxon>
        <taxon>Craniata</taxon>
        <taxon>Vertebrata</taxon>
        <taxon>Euteleostomi</taxon>
        <taxon>Amphibia</taxon>
        <taxon>Batrachia</taxon>
        <taxon>Anura</taxon>
        <taxon>Pipoidea</taxon>
        <taxon>Pipidae</taxon>
        <taxon>Xenopodinae</taxon>
        <taxon>Xenopus</taxon>
        <taxon>Xenopus</taxon>
    </lineage>
</organism>
<keyword evidence="1" id="KW-0472">Membrane</keyword>
<gene>
    <name evidence="2" type="ORF">XELAEV_18043992mg</name>
</gene>
<keyword evidence="1" id="KW-1133">Transmembrane helix</keyword>
<evidence type="ECO:0000313" key="3">
    <source>
        <dbReference type="Proteomes" id="UP000694892"/>
    </source>
</evidence>
<keyword evidence="1" id="KW-0812">Transmembrane</keyword>
<evidence type="ECO:0000313" key="2">
    <source>
        <dbReference type="EMBL" id="OCT62901.1"/>
    </source>
</evidence>
<sequence>MGPKCFPIILYISYISRNCHDIISFYYYTSFNSAVICSVTFEVQIFIYFNVLIVQEVLFTLPPMSFFISSTVTGLLSQLKYSLLLCLTCYKFSQVMILRK</sequence>
<protein>
    <submittedName>
        <fullName evidence="2">Uncharacterized protein</fullName>
    </submittedName>
</protein>
<feature type="transmembrane region" description="Helical" evidence="1">
    <location>
        <begin position="67"/>
        <end position="90"/>
    </location>
</feature>
<evidence type="ECO:0000256" key="1">
    <source>
        <dbReference type="SAM" id="Phobius"/>
    </source>
</evidence>